<evidence type="ECO:0008006" key="10">
    <source>
        <dbReference type="Google" id="ProtNLM"/>
    </source>
</evidence>
<dbReference type="InterPro" id="IPR012970">
    <property type="entry name" value="Lyase_8_alpha_N"/>
</dbReference>
<dbReference type="InterPro" id="IPR003159">
    <property type="entry name" value="Lyase_8_central_dom"/>
</dbReference>
<gene>
    <name evidence="8" type="ORF">INT47_012002</name>
</gene>
<feature type="signal peptide" evidence="4">
    <location>
        <begin position="1"/>
        <end position="19"/>
    </location>
</feature>
<dbReference type="EMBL" id="JAEPRD010000042">
    <property type="protein sequence ID" value="KAG2204706.1"/>
    <property type="molecule type" value="Genomic_DNA"/>
</dbReference>
<dbReference type="Gene3D" id="2.70.98.10">
    <property type="match status" value="1"/>
</dbReference>
<accession>A0A8H7R7U0</accession>
<protein>
    <recommendedName>
        <fullName evidence="10">Polysaccharide lyase family 8 protein</fullName>
    </recommendedName>
</protein>
<name>A0A8H7R7U0_9FUNG</name>
<feature type="domain" description="Polysaccharide lyase family 8 central" evidence="5">
    <location>
        <begin position="385"/>
        <end position="630"/>
    </location>
</feature>
<dbReference type="OrthoDB" id="5980780at2759"/>
<keyword evidence="3" id="KW-0456">Lyase</keyword>
<evidence type="ECO:0000259" key="5">
    <source>
        <dbReference type="Pfam" id="PF02278"/>
    </source>
</evidence>
<dbReference type="GO" id="GO:0005576">
    <property type="term" value="C:extracellular region"/>
    <property type="evidence" value="ECO:0007669"/>
    <property type="project" value="InterPro"/>
</dbReference>
<dbReference type="SUPFAM" id="SSF48230">
    <property type="entry name" value="Chondroitin AC/alginate lyase"/>
    <property type="match status" value="1"/>
</dbReference>
<evidence type="ECO:0000256" key="1">
    <source>
        <dbReference type="ARBA" id="ARBA00006699"/>
    </source>
</evidence>
<dbReference type="SUPFAM" id="SSF49863">
    <property type="entry name" value="Hyaluronate lyase-like, C-terminal domain"/>
    <property type="match status" value="1"/>
</dbReference>
<organism evidence="8 9">
    <name type="scientific">Mucor saturninus</name>
    <dbReference type="NCBI Taxonomy" id="64648"/>
    <lineage>
        <taxon>Eukaryota</taxon>
        <taxon>Fungi</taxon>
        <taxon>Fungi incertae sedis</taxon>
        <taxon>Mucoromycota</taxon>
        <taxon>Mucoromycotina</taxon>
        <taxon>Mucoromycetes</taxon>
        <taxon>Mucorales</taxon>
        <taxon>Mucorineae</taxon>
        <taxon>Mucoraceae</taxon>
        <taxon>Mucor</taxon>
    </lineage>
</organism>
<dbReference type="GO" id="GO:0016837">
    <property type="term" value="F:carbon-oxygen lyase activity, acting on polysaccharides"/>
    <property type="evidence" value="ECO:0007669"/>
    <property type="project" value="UniProtKB-ARBA"/>
</dbReference>
<dbReference type="PANTHER" id="PTHR38481:SF1">
    <property type="entry name" value="HYALURONATE LYASE"/>
    <property type="match status" value="1"/>
</dbReference>
<dbReference type="InterPro" id="IPR004103">
    <property type="entry name" value="Lyase_8_C"/>
</dbReference>
<dbReference type="GO" id="GO:0030246">
    <property type="term" value="F:carbohydrate binding"/>
    <property type="evidence" value="ECO:0007669"/>
    <property type="project" value="InterPro"/>
</dbReference>
<dbReference type="InterPro" id="IPR008929">
    <property type="entry name" value="Chondroitin_lyas"/>
</dbReference>
<keyword evidence="2 4" id="KW-0732">Signal</keyword>
<dbReference type="InterPro" id="IPR038970">
    <property type="entry name" value="Lyase_8"/>
</dbReference>
<dbReference type="AlphaFoldDB" id="A0A8H7R7U0"/>
<evidence type="ECO:0000313" key="9">
    <source>
        <dbReference type="Proteomes" id="UP000603453"/>
    </source>
</evidence>
<evidence type="ECO:0000259" key="6">
    <source>
        <dbReference type="Pfam" id="PF02884"/>
    </source>
</evidence>
<dbReference type="Pfam" id="PF08124">
    <property type="entry name" value="Lyase_8_N"/>
    <property type="match status" value="1"/>
</dbReference>
<feature type="chain" id="PRO_5034162694" description="Polysaccharide lyase family 8 protein" evidence="4">
    <location>
        <begin position="20"/>
        <end position="754"/>
    </location>
</feature>
<dbReference type="InterPro" id="IPR011071">
    <property type="entry name" value="Lyase_8-like_C"/>
</dbReference>
<reference evidence="8" key="1">
    <citation type="submission" date="2020-12" db="EMBL/GenBank/DDBJ databases">
        <title>Metabolic potential, ecology and presence of endohyphal bacteria is reflected in genomic diversity of Mucoromycotina.</title>
        <authorList>
            <person name="Muszewska A."/>
            <person name="Okrasinska A."/>
            <person name="Steczkiewicz K."/>
            <person name="Drgas O."/>
            <person name="Orlowska M."/>
            <person name="Perlinska-Lenart U."/>
            <person name="Aleksandrzak-Piekarczyk T."/>
            <person name="Szatraj K."/>
            <person name="Zielenkiewicz U."/>
            <person name="Pilsyk S."/>
            <person name="Malc E."/>
            <person name="Mieczkowski P."/>
            <person name="Kruszewska J.S."/>
            <person name="Biernat P."/>
            <person name="Pawlowska J."/>
        </authorList>
    </citation>
    <scope>NUCLEOTIDE SEQUENCE</scope>
    <source>
        <strain evidence="8">WA0000017839</strain>
    </source>
</reference>
<comment type="similarity">
    <text evidence="1">Belongs to the polysaccharide lyase 8 family.</text>
</comment>
<comment type="caution">
    <text evidence="8">The sequence shown here is derived from an EMBL/GenBank/DDBJ whole genome shotgun (WGS) entry which is preliminary data.</text>
</comment>
<dbReference type="PANTHER" id="PTHR38481">
    <property type="entry name" value="HYALURONATE LYASE"/>
    <property type="match status" value="1"/>
</dbReference>
<evidence type="ECO:0000259" key="7">
    <source>
        <dbReference type="Pfam" id="PF08124"/>
    </source>
</evidence>
<dbReference type="SUPFAM" id="SSF74650">
    <property type="entry name" value="Galactose mutarotase-like"/>
    <property type="match status" value="1"/>
</dbReference>
<evidence type="ECO:0000256" key="2">
    <source>
        <dbReference type="ARBA" id="ARBA00022729"/>
    </source>
</evidence>
<feature type="domain" description="Polysaccharide lyase 8 N-terminal alpha-helical" evidence="7">
    <location>
        <begin position="54"/>
        <end position="336"/>
    </location>
</feature>
<sequence>MRYSIIAAITLVFYSAVEALDAPTMPHFMVLSLPTESDLSIMSNNRVDNIKSSSKASDSNINTWKTSLKSTGAWANVDYTAGCDASAQNKLLSSYANILTGSLATAYLNDPTDTALLTKAKLALDYWFKNDFEPLDCMTQGGKKNCPCGTPGFWNKNWFNQVIQVPGLVGDTCLLLKDKLSTSQKESCTKIQARAFDNITNRTGANLLDIASIGISLGLLEEDADLLEDALTKFYNGVFINPVTAGDGIQSDGSFMQHDGLLYSGNYGKDYINELVSVFVETQGTALVPSADVQNAFKTLLSGSEWMIIADAKLNKLLWQYSVIGRMVSFKYSDKQASGGVAIDFNKVEKTSQGWDTEESFDAITDRLNAPHVDDANQGDLVGTRYFYNADYMVHRAPNYITTLKMYSSRTINSECLNAQNPFGFHLSDGAIFNYLSGDEYLDAFGTWNWELVPGITVDIGGTPLTCPTVKKKGVKPFVGGVADYNTGIAVMEYENPTNHNLKFQKTAFFFPSAYAVQIGPIESKNSTAQLVTVLDQRKRNGDIYVAGKLRNTNTTYATVASNSIWHDSIGYYFPTSEILYVDSKPRNADWSAFGISEGTDEQQLWTSYIKHSTKSTTGLLTQYVVQPNIQQSDFQNNVSGGTIPISLAFHASEPQVNAAYSAIDKAMGIAFWTAGTYETPWNSISVTTDSPCVIMLTQTADNVYHLVTSDPSQSLTVIKLAVRFGTVKKTLTVNLPTGSDSGKKVGKTITLTA</sequence>
<keyword evidence="9" id="KW-1185">Reference proteome</keyword>
<dbReference type="Pfam" id="PF02884">
    <property type="entry name" value="Lyase_8_C"/>
    <property type="match status" value="1"/>
</dbReference>
<dbReference type="InterPro" id="IPR011013">
    <property type="entry name" value="Gal_mutarotase_sf_dom"/>
</dbReference>
<dbReference type="GO" id="GO:0005975">
    <property type="term" value="P:carbohydrate metabolic process"/>
    <property type="evidence" value="ECO:0007669"/>
    <property type="project" value="InterPro"/>
</dbReference>
<dbReference type="Gene3D" id="2.60.220.10">
    <property type="entry name" value="Polysaccharide lyase family 8-like, C-terminal"/>
    <property type="match status" value="1"/>
</dbReference>
<proteinExistence type="inferred from homology"/>
<dbReference type="Proteomes" id="UP000603453">
    <property type="component" value="Unassembled WGS sequence"/>
</dbReference>
<dbReference type="Pfam" id="PF02278">
    <property type="entry name" value="Lyase_8"/>
    <property type="match status" value="1"/>
</dbReference>
<dbReference type="Gene3D" id="1.50.10.100">
    <property type="entry name" value="Chondroitin AC/alginate lyase"/>
    <property type="match status" value="1"/>
</dbReference>
<evidence type="ECO:0000256" key="3">
    <source>
        <dbReference type="ARBA" id="ARBA00023239"/>
    </source>
</evidence>
<evidence type="ECO:0000313" key="8">
    <source>
        <dbReference type="EMBL" id="KAG2204706.1"/>
    </source>
</evidence>
<evidence type="ECO:0000256" key="4">
    <source>
        <dbReference type="SAM" id="SignalP"/>
    </source>
</evidence>
<dbReference type="InterPro" id="IPR014718">
    <property type="entry name" value="GH-type_carb-bd"/>
</dbReference>
<feature type="domain" description="Polysaccharide lyase family 8 C-terminal" evidence="6">
    <location>
        <begin position="656"/>
        <end position="718"/>
    </location>
</feature>